<dbReference type="NCBIfam" id="TIGR00312">
    <property type="entry name" value="cbiD"/>
    <property type="match status" value="1"/>
</dbReference>
<reference evidence="6 7" key="1">
    <citation type="submission" date="2016-10" db="EMBL/GenBank/DDBJ databases">
        <authorList>
            <person name="de Groot N.N."/>
        </authorList>
    </citation>
    <scope>NUCLEOTIDE SEQUENCE [LARGE SCALE GENOMIC DNA]</scope>
    <source>
        <strain evidence="6 7">DSM 9990</strain>
    </source>
</reference>
<keyword evidence="2 5" id="KW-0489">Methyltransferase</keyword>
<comment type="pathway">
    <text evidence="5">Cofactor biosynthesis; adenosylcobalamin biosynthesis; cob(II)yrinate a,c-diamide from sirohydrochlorin (anaerobic route): step 6/10.</text>
</comment>
<comment type="function">
    <text evidence="5">Catalyzes the methylation of C-1 in cobalt-precorrin-5B to form cobalt-precorrin-6A.</text>
</comment>
<dbReference type="AlphaFoldDB" id="A0A1I4QWN1"/>
<dbReference type="InterPro" id="IPR002748">
    <property type="entry name" value="CbiD"/>
</dbReference>
<comment type="catalytic activity">
    <reaction evidence="5">
        <text>Co-precorrin-5B + S-adenosyl-L-methionine = Co-precorrin-6A + S-adenosyl-L-homocysteine</text>
        <dbReference type="Rhea" id="RHEA:26285"/>
        <dbReference type="ChEBI" id="CHEBI:57856"/>
        <dbReference type="ChEBI" id="CHEBI:59789"/>
        <dbReference type="ChEBI" id="CHEBI:60063"/>
        <dbReference type="ChEBI" id="CHEBI:60064"/>
        <dbReference type="EC" id="2.1.1.195"/>
    </reaction>
</comment>
<name>A0A1I4QWN1_9BACT</name>
<evidence type="ECO:0000313" key="6">
    <source>
        <dbReference type="EMBL" id="SFM44407.1"/>
    </source>
</evidence>
<dbReference type="GO" id="GO:0019251">
    <property type="term" value="P:anaerobic cobalamin biosynthetic process"/>
    <property type="evidence" value="ECO:0007669"/>
    <property type="project" value="UniProtKB-UniRule"/>
</dbReference>
<dbReference type="STRING" id="39841.SAMN05660836_00262"/>
<dbReference type="Proteomes" id="UP000199611">
    <property type="component" value="Unassembled WGS sequence"/>
</dbReference>
<sequence length="382" mass="41278">MTAAAVGALRVLVQGGGVGSFPVAVFLPCGIYFPVSVTPAHLDLSLGLAVAEVKKDGGDDPDVTHGAIFSVELKLFPRRTNSAGVYLKAGSGVGVVTRDGLPVRIGEPAVNPVPRQMLRDNIESFFLGLDAARLGMLADLSGKNGEVFENGVFIPFSRLSFLPFSLSVTVSVPGGEVLARRTLNPRLGIEGGLSILGTTGLVIPYSHEAYRETIEASLKFARTNGLDVTVLSTGGKSEKFARKHLPELPDAAFVQIADFYQFSLKKAEELGFSGVIHSVFFGKLMKMAMGFGYTHAHFSSLDFDEFLRKFGRRLAEPLACQIASANTARQVLDILKENGRKDIIEWIAHRALEHSRAFAPKIKSLGLILFDYDGSVLLRRVE</sequence>
<dbReference type="PIRSF" id="PIRSF026782">
    <property type="entry name" value="CbiD"/>
    <property type="match status" value="1"/>
</dbReference>
<evidence type="ECO:0000256" key="3">
    <source>
        <dbReference type="ARBA" id="ARBA00022679"/>
    </source>
</evidence>
<dbReference type="HAMAP" id="MF_00787">
    <property type="entry name" value="CbiD"/>
    <property type="match status" value="1"/>
</dbReference>
<evidence type="ECO:0000256" key="1">
    <source>
        <dbReference type="ARBA" id="ARBA00022573"/>
    </source>
</evidence>
<dbReference type="InterPro" id="IPR036074">
    <property type="entry name" value="CbiD_sf"/>
</dbReference>
<dbReference type="EC" id="2.1.1.195" evidence="5"/>
<evidence type="ECO:0000256" key="5">
    <source>
        <dbReference type="HAMAP-Rule" id="MF_00787"/>
    </source>
</evidence>
<organism evidence="6 7">
    <name type="scientific">Thermodesulforhabdus norvegica</name>
    <dbReference type="NCBI Taxonomy" id="39841"/>
    <lineage>
        <taxon>Bacteria</taxon>
        <taxon>Pseudomonadati</taxon>
        <taxon>Thermodesulfobacteriota</taxon>
        <taxon>Syntrophobacteria</taxon>
        <taxon>Syntrophobacterales</taxon>
        <taxon>Thermodesulforhabdaceae</taxon>
        <taxon>Thermodesulforhabdus</taxon>
    </lineage>
</organism>
<dbReference type="Gene3D" id="3.30.2110.10">
    <property type="entry name" value="CbiD-like"/>
    <property type="match status" value="1"/>
</dbReference>
<proteinExistence type="inferred from homology"/>
<evidence type="ECO:0000256" key="4">
    <source>
        <dbReference type="ARBA" id="ARBA00022691"/>
    </source>
</evidence>
<dbReference type="UniPathway" id="UPA00148">
    <property type="reaction ID" value="UER00227"/>
</dbReference>
<comment type="similarity">
    <text evidence="5">Belongs to the CbiD family.</text>
</comment>
<keyword evidence="1 5" id="KW-0169">Cobalamin biosynthesis</keyword>
<dbReference type="Pfam" id="PF01888">
    <property type="entry name" value="CbiD"/>
    <property type="match status" value="2"/>
</dbReference>
<keyword evidence="3 5" id="KW-0808">Transferase</keyword>
<keyword evidence="7" id="KW-1185">Reference proteome</keyword>
<dbReference type="PANTHER" id="PTHR35863:SF1">
    <property type="entry name" value="COBALT-PRECORRIN-5B C(1)-METHYLTRANSFERASE"/>
    <property type="match status" value="1"/>
</dbReference>
<evidence type="ECO:0000313" key="7">
    <source>
        <dbReference type="Proteomes" id="UP000199611"/>
    </source>
</evidence>
<accession>A0A1I4QWN1</accession>
<dbReference type="PANTHER" id="PTHR35863">
    <property type="entry name" value="COBALT-PRECORRIN-5B C(1)-METHYLTRANSFERASE"/>
    <property type="match status" value="1"/>
</dbReference>
<dbReference type="GO" id="GO:0043780">
    <property type="term" value="F:cobalt-precorrin-5B C1-methyltransferase activity"/>
    <property type="evidence" value="ECO:0007669"/>
    <property type="project" value="RHEA"/>
</dbReference>
<dbReference type="SUPFAM" id="SSF111342">
    <property type="entry name" value="CbiD-like"/>
    <property type="match status" value="1"/>
</dbReference>
<dbReference type="GO" id="GO:0032259">
    <property type="term" value="P:methylation"/>
    <property type="evidence" value="ECO:0007669"/>
    <property type="project" value="UniProtKB-KW"/>
</dbReference>
<keyword evidence="4 5" id="KW-0949">S-adenosyl-L-methionine</keyword>
<dbReference type="EMBL" id="FOUU01000001">
    <property type="protein sequence ID" value="SFM44407.1"/>
    <property type="molecule type" value="Genomic_DNA"/>
</dbReference>
<gene>
    <name evidence="5" type="primary">cbiD</name>
    <name evidence="6" type="ORF">SAMN05660836_00262</name>
</gene>
<protein>
    <recommendedName>
        <fullName evidence="5">Cobalt-precorrin-5B C(1)-methyltransferase</fullName>
        <ecNumber evidence="5">2.1.1.195</ecNumber>
    </recommendedName>
    <alternativeName>
        <fullName evidence="5">Cobalt-precorrin-6A synthase</fullName>
    </alternativeName>
</protein>
<evidence type="ECO:0000256" key="2">
    <source>
        <dbReference type="ARBA" id="ARBA00022603"/>
    </source>
</evidence>